<organism evidence="3 4">
    <name type="scientific">Marasmiellus scandens</name>
    <dbReference type="NCBI Taxonomy" id="2682957"/>
    <lineage>
        <taxon>Eukaryota</taxon>
        <taxon>Fungi</taxon>
        <taxon>Dikarya</taxon>
        <taxon>Basidiomycota</taxon>
        <taxon>Agaricomycotina</taxon>
        <taxon>Agaricomycetes</taxon>
        <taxon>Agaricomycetidae</taxon>
        <taxon>Agaricales</taxon>
        <taxon>Marasmiineae</taxon>
        <taxon>Omphalotaceae</taxon>
        <taxon>Marasmiellus</taxon>
    </lineage>
</organism>
<protein>
    <submittedName>
        <fullName evidence="3">Uncharacterized protein</fullName>
    </submittedName>
</protein>
<dbReference type="EMBL" id="JBANRG010000035">
    <property type="protein sequence ID" value="KAK7449749.1"/>
    <property type="molecule type" value="Genomic_DNA"/>
</dbReference>
<feature type="signal peptide" evidence="2">
    <location>
        <begin position="1"/>
        <end position="21"/>
    </location>
</feature>
<reference evidence="3 4" key="1">
    <citation type="submission" date="2024-01" db="EMBL/GenBank/DDBJ databases">
        <title>A draft genome for the cacao thread blight pathogen Marasmiellus scandens.</title>
        <authorList>
            <person name="Baruah I.K."/>
            <person name="Leung J."/>
            <person name="Bukari Y."/>
            <person name="Amoako-Attah I."/>
            <person name="Meinhardt L.W."/>
            <person name="Bailey B.A."/>
            <person name="Cohen S.P."/>
        </authorList>
    </citation>
    <scope>NUCLEOTIDE SEQUENCE [LARGE SCALE GENOMIC DNA]</scope>
    <source>
        <strain evidence="3 4">GH-19</strain>
    </source>
</reference>
<evidence type="ECO:0000313" key="4">
    <source>
        <dbReference type="Proteomes" id="UP001498398"/>
    </source>
</evidence>
<keyword evidence="4" id="KW-1185">Reference proteome</keyword>
<evidence type="ECO:0000256" key="1">
    <source>
        <dbReference type="SAM" id="MobiDB-lite"/>
    </source>
</evidence>
<sequence>MTKQVLFFIFTVLLLGLFASASPIPADATSKRELKQFKLRRGDPEPFIKRADAAAPKPSGYPYKRDEAAAPKPSKAYRRAY</sequence>
<gene>
    <name evidence="3" type="ORF">VKT23_013224</name>
</gene>
<comment type="caution">
    <text evidence="3">The sequence shown here is derived from an EMBL/GenBank/DDBJ whole genome shotgun (WGS) entry which is preliminary data.</text>
</comment>
<evidence type="ECO:0000256" key="2">
    <source>
        <dbReference type="SAM" id="SignalP"/>
    </source>
</evidence>
<feature type="chain" id="PRO_5047285447" evidence="2">
    <location>
        <begin position="22"/>
        <end position="81"/>
    </location>
</feature>
<evidence type="ECO:0000313" key="3">
    <source>
        <dbReference type="EMBL" id="KAK7449749.1"/>
    </source>
</evidence>
<proteinExistence type="predicted"/>
<feature type="region of interest" description="Disordered" evidence="1">
    <location>
        <begin position="48"/>
        <end position="81"/>
    </location>
</feature>
<keyword evidence="2" id="KW-0732">Signal</keyword>
<name>A0ABR1J4C1_9AGAR</name>
<accession>A0ABR1J4C1</accession>
<dbReference type="Proteomes" id="UP001498398">
    <property type="component" value="Unassembled WGS sequence"/>
</dbReference>